<keyword evidence="3" id="KW-1185">Reference proteome</keyword>
<feature type="transmembrane region" description="Helical" evidence="1">
    <location>
        <begin position="135"/>
        <end position="155"/>
    </location>
</feature>
<sequence>MIVTKYFLIGNMSVPSTWIATVLAFFIAYGAVRLKYGKQPSLLLADAIFNFVIVWKLSVIVTDWKTVIQFPLSILYFNGGKIGVFLGLLAASITVVVEMKKGQLKRETIMGLLFGSILIQSSYQILMAVLNDGPIFTWLLTVSIIGAFVLFILFFMDRFKDLLNQIIFLFISVHLFVGVLQPGGLFQTPVIATVYTGIFLSVMLKFYVKPIKVEGVSH</sequence>
<dbReference type="AlphaFoldDB" id="A0A380BG78"/>
<gene>
    <name evidence="2" type="ORF">NCTC4822_00796</name>
</gene>
<evidence type="ECO:0000313" key="2">
    <source>
        <dbReference type="EMBL" id="SUI99843.1"/>
    </source>
</evidence>
<dbReference type="Proteomes" id="UP000254519">
    <property type="component" value="Unassembled WGS sequence"/>
</dbReference>
<feature type="transmembrane region" description="Helical" evidence="1">
    <location>
        <begin position="74"/>
        <end position="97"/>
    </location>
</feature>
<dbReference type="RefSeq" id="WP_115360244.1">
    <property type="nucleotide sequence ID" value="NZ_CP038012.1"/>
</dbReference>
<feature type="transmembrane region" description="Helical" evidence="1">
    <location>
        <begin position="109"/>
        <end position="129"/>
    </location>
</feature>
<evidence type="ECO:0000256" key="1">
    <source>
        <dbReference type="SAM" id="Phobius"/>
    </source>
</evidence>
<organism evidence="2 3">
    <name type="scientific">Sporosarcina pasteurii</name>
    <name type="common">Bacillus pasteurii</name>
    <dbReference type="NCBI Taxonomy" id="1474"/>
    <lineage>
        <taxon>Bacteria</taxon>
        <taxon>Bacillati</taxon>
        <taxon>Bacillota</taxon>
        <taxon>Bacilli</taxon>
        <taxon>Bacillales</taxon>
        <taxon>Caryophanaceae</taxon>
        <taxon>Sporosarcina</taxon>
    </lineage>
</organism>
<keyword evidence="1" id="KW-1133">Transmembrane helix</keyword>
<protein>
    <submittedName>
        <fullName evidence="2">Uncharacterized protein</fullName>
    </submittedName>
</protein>
<keyword evidence="1" id="KW-0812">Transmembrane</keyword>
<dbReference type="OrthoDB" id="2427847at2"/>
<keyword evidence="1" id="KW-0472">Membrane</keyword>
<proteinExistence type="predicted"/>
<accession>A0A380BG78</accession>
<feature type="transmembrane region" description="Helical" evidence="1">
    <location>
        <begin position="6"/>
        <end position="30"/>
    </location>
</feature>
<name>A0A380BG78_SPOPA</name>
<reference evidence="2 3" key="1">
    <citation type="submission" date="2018-06" db="EMBL/GenBank/DDBJ databases">
        <authorList>
            <consortium name="Pathogen Informatics"/>
            <person name="Doyle S."/>
        </authorList>
    </citation>
    <scope>NUCLEOTIDE SEQUENCE [LARGE SCALE GENOMIC DNA]</scope>
    <source>
        <strain evidence="3">ATCC 11859 / DSM 33 / NCIB 8841 / NCTC 4822</strain>
    </source>
</reference>
<dbReference type="EMBL" id="UGYZ01000002">
    <property type="protein sequence ID" value="SUI99843.1"/>
    <property type="molecule type" value="Genomic_DNA"/>
</dbReference>
<feature type="transmembrane region" description="Helical" evidence="1">
    <location>
        <begin position="186"/>
        <end position="208"/>
    </location>
</feature>
<feature type="transmembrane region" description="Helical" evidence="1">
    <location>
        <begin position="162"/>
        <end position="180"/>
    </location>
</feature>
<evidence type="ECO:0000313" key="3">
    <source>
        <dbReference type="Proteomes" id="UP000254519"/>
    </source>
</evidence>